<dbReference type="AlphaFoldDB" id="A0A5A8F071"/>
<dbReference type="OrthoDB" id="7360086at2"/>
<protein>
    <submittedName>
        <fullName evidence="1">DUF1018 domain-containing protein</fullName>
    </submittedName>
</protein>
<dbReference type="Proteomes" id="UP000322876">
    <property type="component" value="Unassembled WGS sequence"/>
</dbReference>
<dbReference type="InterPro" id="IPR009363">
    <property type="entry name" value="Phage_Mu_Gp16"/>
</dbReference>
<dbReference type="RefSeq" id="WP_149267333.1">
    <property type="nucleotide sequence ID" value="NZ_VFJB01000009.1"/>
</dbReference>
<evidence type="ECO:0000313" key="1">
    <source>
        <dbReference type="EMBL" id="KAA0257192.1"/>
    </source>
</evidence>
<proteinExistence type="predicted"/>
<gene>
    <name evidence="1" type="ORF">FHQ18_11550</name>
</gene>
<sequence>MKVLKGRDGISENELRRKMIAKVHIAKKEAKICKLCGNVHFAELCTKCGSIYNREMTDFDYRTFLLYASGKTSCKNMDIFELSEVLRFFKLAGFQGAKKMNFEEAGREVKKKMLKKLKAEAERKLGAGWQNRVNRFCQERIGVSALEFCDIEQLRQVWAFLRRASKGV</sequence>
<evidence type="ECO:0000313" key="2">
    <source>
        <dbReference type="Proteomes" id="UP000322876"/>
    </source>
</evidence>
<dbReference type="EMBL" id="VFJB01000009">
    <property type="protein sequence ID" value="KAA0257192.1"/>
    <property type="molecule type" value="Genomic_DNA"/>
</dbReference>
<organism evidence="1 2">
    <name type="scientific">Deferribacter autotrophicus</name>
    <dbReference type="NCBI Taxonomy" id="500465"/>
    <lineage>
        <taxon>Bacteria</taxon>
        <taxon>Pseudomonadati</taxon>
        <taxon>Deferribacterota</taxon>
        <taxon>Deferribacteres</taxon>
        <taxon>Deferribacterales</taxon>
        <taxon>Deferribacteraceae</taxon>
        <taxon>Deferribacter</taxon>
    </lineage>
</organism>
<dbReference type="Pfam" id="PF06252">
    <property type="entry name" value="GemA"/>
    <property type="match status" value="1"/>
</dbReference>
<accession>A0A5A8F071</accession>
<reference evidence="1 2" key="1">
    <citation type="submission" date="2019-06" db="EMBL/GenBank/DDBJ databases">
        <title>Genomic insights into carbon and energy metabolism of Deferribacter autotrophicus revealed new metabolic traits in the phylum Deferribacteres.</title>
        <authorList>
            <person name="Slobodkin A.I."/>
            <person name="Slobodkina G.B."/>
            <person name="Allioux M."/>
            <person name="Alain K."/>
            <person name="Jebbar M."/>
            <person name="Shadrin V."/>
            <person name="Kublanov I.V."/>
            <person name="Toshchakov S.V."/>
            <person name="Bonch-Osmolovskaya E.A."/>
        </authorList>
    </citation>
    <scope>NUCLEOTIDE SEQUENCE [LARGE SCALE GENOMIC DNA]</scope>
    <source>
        <strain evidence="1 2">SL50</strain>
    </source>
</reference>
<comment type="caution">
    <text evidence="1">The sequence shown here is derived from an EMBL/GenBank/DDBJ whole genome shotgun (WGS) entry which is preliminary data.</text>
</comment>
<keyword evidence="2" id="KW-1185">Reference proteome</keyword>
<name>A0A5A8F071_9BACT</name>